<gene>
    <name evidence="2" type="ORF">SAMN05216290_2300</name>
</gene>
<accession>A0A1I0QGH3</accession>
<dbReference type="EMBL" id="FOIR01000002">
    <property type="protein sequence ID" value="SEW25947.1"/>
    <property type="molecule type" value="Genomic_DNA"/>
</dbReference>
<feature type="transmembrane region" description="Helical" evidence="1">
    <location>
        <begin position="21"/>
        <end position="40"/>
    </location>
</feature>
<organism evidence="2 3">
    <name type="scientific">Roseivirga pacifica</name>
    <dbReference type="NCBI Taxonomy" id="1267423"/>
    <lineage>
        <taxon>Bacteria</taxon>
        <taxon>Pseudomonadati</taxon>
        <taxon>Bacteroidota</taxon>
        <taxon>Cytophagia</taxon>
        <taxon>Cytophagales</taxon>
        <taxon>Roseivirgaceae</taxon>
        <taxon>Roseivirga</taxon>
    </lineage>
</organism>
<keyword evidence="3" id="KW-1185">Reference proteome</keyword>
<reference evidence="3" key="1">
    <citation type="submission" date="2016-10" db="EMBL/GenBank/DDBJ databases">
        <authorList>
            <person name="Varghese N."/>
            <person name="Submissions S."/>
        </authorList>
    </citation>
    <scope>NUCLEOTIDE SEQUENCE [LARGE SCALE GENOMIC DNA]</scope>
    <source>
        <strain evidence="3">CGMCC 1.12402</strain>
    </source>
</reference>
<keyword evidence="1" id="KW-0472">Membrane</keyword>
<dbReference type="GeneID" id="99988796"/>
<evidence type="ECO:0000313" key="3">
    <source>
        <dbReference type="Proteomes" id="UP000199437"/>
    </source>
</evidence>
<keyword evidence="1" id="KW-0812">Transmembrane</keyword>
<name>A0A1I0QGH3_9BACT</name>
<evidence type="ECO:0000256" key="1">
    <source>
        <dbReference type="SAM" id="Phobius"/>
    </source>
</evidence>
<dbReference type="RefSeq" id="WP_222843635.1">
    <property type="nucleotide sequence ID" value="NZ_FOIR01000002.1"/>
</dbReference>
<sequence>MSSTKKTEEQTEQSENKGWGKIYLLEIVVLAVLVALFYLFTITFS</sequence>
<dbReference type="Proteomes" id="UP000199437">
    <property type="component" value="Unassembled WGS sequence"/>
</dbReference>
<proteinExistence type="predicted"/>
<evidence type="ECO:0000313" key="2">
    <source>
        <dbReference type="EMBL" id="SEW25947.1"/>
    </source>
</evidence>
<protein>
    <submittedName>
        <fullName evidence="2">Uncharacterized protein</fullName>
    </submittedName>
</protein>
<keyword evidence="1" id="KW-1133">Transmembrane helix</keyword>
<dbReference type="AlphaFoldDB" id="A0A1I0QGH3"/>